<keyword evidence="11" id="KW-1185">Reference proteome</keyword>
<dbReference type="Gene3D" id="3.90.1680.10">
    <property type="entry name" value="SOS response associated peptidase-like"/>
    <property type="match status" value="1"/>
</dbReference>
<keyword evidence="5" id="KW-0190">Covalent protein-DNA linkage</keyword>
<keyword evidence="4 8" id="KW-0378">Hydrolase</keyword>
<dbReference type="SUPFAM" id="SSF143081">
    <property type="entry name" value="BB1717-like"/>
    <property type="match status" value="1"/>
</dbReference>
<name>A0A323TCV9_9BACI</name>
<comment type="similarity">
    <text evidence="1 8">Belongs to the SOS response-associated peptidase family.</text>
</comment>
<dbReference type="GO" id="GO:0106300">
    <property type="term" value="P:protein-DNA covalent cross-linking repair"/>
    <property type="evidence" value="ECO:0007669"/>
    <property type="project" value="InterPro"/>
</dbReference>
<evidence type="ECO:0000256" key="9">
    <source>
        <dbReference type="SAM" id="MobiDB-lite"/>
    </source>
</evidence>
<dbReference type="GO" id="GO:0006508">
    <property type="term" value="P:proteolysis"/>
    <property type="evidence" value="ECO:0007669"/>
    <property type="project" value="UniProtKB-KW"/>
</dbReference>
<evidence type="ECO:0000256" key="6">
    <source>
        <dbReference type="ARBA" id="ARBA00023125"/>
    </source>
</evidence>
<evidence type="ECO:0000256" key="1">
    <source>
        <dbReference type="ARBA" id="ARBA00008136"/>
    </source>
</evidence>
<dbReference type="GO" id="GO:0008233">
    <property type="term" value="F:peptidase activity"/>
    <property type="evidence" value="ECO:0007669"/>
    <property type="project" value="UniProtKB-KW"/>
</dbReference>
<dbReference type="PANTHER" id="PTHR13604">
    <property type="entry name" value="DC12-RELATED"/>
    <property type="match status" value="1"/>
</dbReference>
<dbReference type="Pfam" id="PF02586">
    <property type="entry name" value="SRAP"/>
    <property type="match status" value="1"/>
</dbReference>
<accession>A0A323TCV9</accession>
<evidence type="ECO:0000256" key="5">
    <source>
        <dbReference type="ARBA" id="ARBA00023124"/>
    </source>
</evidence>
<dbReference type="OrthoDB" id="9782620at2"/>
<feature type="region of interest" description="Disordered" evidence="9">
    <location>
        <begin position="207"/>
        <end position="226"/>
    </location>
</feature>
<proteinExistence type="inferred from homology"/>
<dbReference type="GO" id="GO:0003697">
    <property type="term" value="F:single-stranded DNA binding"/>
    <property type="evidence" value="ECO:0007669"/>
    <property type="project" value="InterPro"/>
</dbReference>
<dbReference type="Proteomes" id="UP000248214">
    <property type="component" value="Unassembled WGS sequence"/>
</dbReference>
<evidence type="ECO:0000313" key="10">
    <source>
        <dbReference type="EMBL" id="PYZ91687.1"/>
    </source>
</evidence>
<organism evidence="10 11">
    <name type="scientific">Salipaludibacillus keqinensis</name>
    <dbReference type="NCBI Taxonomy" id="2045207"/>
    <lineage>
        <taxon>Bacteria</taxon>
        <taxon>Bacillati</taxon>
        <taxon>Bacillota</taxon>
        <taxon>Bacilli</taxon>
        <taxon>Bacillales</taxon>
        <taxon>Bacillaceae</taxon>
    </lineage>
</organism>
<keyword evidence="6" id="KW-0238">DNA-binding</keyword>
<keyword evidence="7" id="KW-0456">Lyase</keyword>
<evidence type="ECO:0000256" key="8">
    <source>
        <dbReference type="RuleBase" id="RU364100"/>
    </source>
</evidence>
<protein>
    <recommendedName>
        <fullName evidence="8">Abasic site processing protein</fullName>
        <ecNumber evidence="8">3.4.-.-</ecNumber>
    </recommendedName>
</protein>
<comment type="caution">
    <text evidence="10">The sequence shown here is derived from an EMBL/GenBank/DDBJ whole genome shotgun (WGS) entry which is preliminary data.</text>
</comment>
<evidence type="ECO:0000313" key="11">
    <source>
        <dbReference type="Proteomes" id="UP000248214"/>
    </source>
</evidence>
<gene>
    <name evidence="10" type="ORF">CR194_18850</name>
</gene>
<keyword evidence="2 8" id="KW-0645">Protease</keyword>
<dbReference type="RefSeq" id="WP_110611974.1">
    <property type="nucleotide sequence ID" value="NZ_PDOD01000006.1"/>
</dbReference>
<reference evidence="10 11" key="1">
    <citation type="submission" date="2017-10" db="EMBL/GenBank/DDBJ databases">
        <title>Bacillus sp. nov., a halophilic bacterium isolated from a Keqin Lake.</title>
        <authorList>
            <person name="Wang H."/>
        </authorList>
    </citation>
    <scope>NUCLEOTIDE SEQUENCE [LARGE SCALE GENOMIC DNA]</scope>
    <source>
        <strain evidence="10 11">KQ-12</strain>
    </source>
</reference>
<evidence type="ECO:0000256" key="7">
    <source>
        <dbReference type="ARBA" id="ARBA00023239"/>
    </source>
</evidence>
<dbReference type="AlphaFoldDB" id="A0A323TCV9"/>
<sequence>MCGRFTLTTADELEERFGIISAYLPEQIETSFNIAPSQPVLSVIHDGKNKRMGHLRWGLIPRWAKDEKIGHKLMNARAETLAEKPSFKKPFQTQRCLIIADGFYEWKKRDGGKGKQPYRIHLKDEKYFAFAGLWEKWTPPTGEAVFSCTIITTEANELMNEIHHRMPVIINPKDEVAWLDPMQSNTNELQHLLRPYPAGDMQAYPVSSAVSSPKNNDPELIKPISI</sequence>
<evidence type="ECO:0000256" key="2">
    <source>
        <dbReference type="ARBA" id="ARBA00022670"/>
    </source>
</evidence>
<evidence type="ECO:0000256" key="4">
    <source>
        <dbReference type="ARBA" id="ARBA00022801"/>
    </source>
</evidence>
<dbReference type="InterPro" id="IPR003738">
    <property type="entry name" value="SRAP"/>
</dbReference>
<keyword evidence="3" id="KW-0227">DNA damage</keyword>
<dbReference type="GO" id="GO:0016829">
    <property type="term" value="F:lyase activity"/>
    <property type="evidence" value="ECO:0007669"/>
    <property type="project" value="UniProtKB-KW"/>
</dbReference>
<dbReference type="EC" id="3.4.-.-" evidence="8"/>
<dbReference type="PANTHER" id="PTHR13604:SF0">
    <property type="entry name" value="ABASIC SITE PROCESSING PROTEIN HMCES"/>
    <property type="match status" value="1"/>
</dbReference>
<evidence type="ECO:0000256" key="3">
    <source>
        <dbReference type="ARBA" id="ARBA00022763"/>
    </source>
</evidence>
<dbReference type="EMBL" id="PDOD01000006">
    <property type="protein sequence ID" value="PYZ91687.1"/>
    <property type="molecule type" value="Genomic_DNA"/>
</dbReference>
<dbReference type="InterPro" id="IPR036590">
    <property type="entry name" value="SRAP-like"/>
</dbReference>